<dbReference type="HOGENOM" id="CLU_097806_3_2_7"/>
<dbReference type="GO" id="GO:0003700">
    <property type="term" value="F:DNA-binding transcription factor activity"/>
    <property type="evidence" value="ECO:0007669"/>
    <property type="project" value="InterPro"/>
</dbReference>
<evidence type="ECO:0000313" key="6">
    <source>
        <dbReference type="Proteomes" id="UP000007721"/>
    </source>
</evidence>
<feature type="domain" description="HTH arsR-type" evidence="4">
    <location>
        <begin position="1"/>
        <end position="100"/>
    </location>
</feature>
<dbReference type="InterPro" id="IPR036388">
    <property type="entry name" value="WH-like_DNA-bd_sf"/>
</dbReference>
<sequence length="100" mass="11056">MDTQKLAKMLKALSHPNRLELYLEIARKHEASFKTGCDCFVSDIIGSLNIGAPTISHHLKELANAGLIVTERKGKFLVARVNEKAVEEVSKVLTFPHSTV</sequence>
<keyword evidence="2" id="KW-0238">DNA-binding</keyword>
<accession>B9M8S7</accession>
<dbReference type="EMBL" id="CP001390">
    <property type="protein sequence ID" value="ACM20423.1"/>
    <property type="molecule type" value="Genomic_DNA"/>
</dbReference>
<dbReference type="InterPro" id="IPR036390">
    <property type="entry name" value="WH_DNA-bd_sf"/>
</dbReference>
<dbReference type="CDD" id="cd00090">
    <property type="entry name" value="HTH_ARSR"/>
    <property type="match status" value="1"/>
</dbReference>
<dbReference type="RefSeq" id="WP_012647152.1">
    <property type="nucleotide sequence ID" value="NC_011979.1"/>
</dbReference>
<keyword evidence="3" id="KW-0804">Transcription</keyword>
<dbReference type="InterPro" id="IPR051081">
    <property type="entry name" value="HTH_MetalResp_TranReg"/>
</dbReference>
<keyword evidence="1" id="KW-0805">Transcription regulation</keyword>
<dbReference type="PANTHER" id="PTHR33154:SF18">
    <property type="entry name" value="ARSENICAL RESISTANCE OPERON REPRESSOR"/>
    <property type="match status" value="1"/>
</dbReference>
<proteinExistence type="predicted"/>
<dbReference type="PANTHER" id="PTHR33154">
    <property type="entry name" value="TRANSCRIPTIONAL REGULATOR, ARSR FAMILY"/>
    <property type="match status" value="1"/>
</dbReference>
<evidence type="ECO:0000256" key="2">
    <source>
        <dbReference type="ARBA" id="ARBA00023125"/>
    </source>
</evidence>
<protein>
    <submittedName>
        <fullName evidence="5">Helix-turn-helix transcriptional regulator, ArsR family</fullName>
    </submittedName>
</protein>
<dbReference type="GO" id="GO:0003677">
    <property type="term" value="F:DNA binding"/>
    <property type="evidence" value="ECO:0007669"/>
    <property type="project" value="UniProtKB-KW"/>
</dbReference>
<dbReference type="Pfam" id="PF01022">
    <property type="entry name" value="HTH_5"/>
    <property type="match status" value="1"/>
</dbReference>
<evidence type="ECO:0000313" key="5">
    <source>
        <dbReference type="EMBL" id="ACM20423.1"/>
    </source>
</evidence>
<dbReference type="KEGG" id="geo:Geob_2068"/>
<gene>
    <name evidence="5" type="ordered locus">Geob_2068</name>
</gene>
<dbReference type="PROSITE" id="PS50987">
    <property type="entry name" value="HTH_ARSR_2"/>
    <property type="match status" value="1"/>
</dbReference>
<evidence type="ECO:0000259" key="4">
    <source>
        <dbReference type="PROSITE" id="PS50987"/>
    </source>
</evidence>
<dbReference type="OrthoDB" id="9800049at2"/>
<dbReference type="STRING" id="316067.Geob_2068"/>
<dbReference type="eggNOG" id="COG0640">
    <property type="taxonomic scope" value="Bacteria"/>
</dbReference>
<dbReference type="Gene3D" id="1.10.10.10">
    <property type="entry name" value="Winged helix-like DNA-binding domain superfamily/Winged helix DNA-binding domain"/>
    <property type="match status" value="1"/>
</dbReference>
<dbReference type="InterPro" id="IPR001845">
    <property type="entry name" value="HTH_ArsR_DNA-bd_dom"/>
</dbReference>
<evidence type="ECO:0000256" key="3">
    <source>
        <dbReference type="ARBA" id="ARBA00023163"/>
    </source>
</evidence>
<name>B9M8S7_GEODF</name>
<dbReference type="SMART" id="SM00418">
    <property type="entry name" value="HTH_ARSR"/>
    <property type="match status" value="1"/>
</dbReference>
<organism evidence="5 6">
    <name type="scientific">Geotalea daltonii (strain DSM 22248 / JCM 15807 / FRC-32)</name>
    <name type="common">Geobacter daltonii</name>
    <dbReference type="NCBI Taxonomy" id="316067"/>
    <lineage>
        <taxon>Bacteria</taxon>
        <taxon>Pseudomonadati</taxon>
        <taxon>Thermodesulfobacteriota</taxon>
        <taxon>Desulfuromonadia</taxon>
        <taxon>Geobacterales</taxon>
        <taxon>Geobacteraceae</taxon>
        <taxon>Geotalea</taxon>
    </lineage>
</organism>
<dbReference type="AlphaFoldDB" id="B9M8S7"/>
<dbReference type="Proteomes" id="UP000007721">
    <property type="component" value="Chromosome"/>
</dbReference>
<dbReference type="InterPro" id="IPR011991">
    <property type="entry name" value="ArsR-like_HTH"/>
</dbReference>
<dbReference type="SUPFAM" id="SSF46785">
    <property type="entry name" value="Winged helix' DNA-binding domain"/>
    <property type="match status" value="1"/>
</dbReference>
<evidence type="ECO:0000256" key="1">
    <source>
        <dbReference type="ARBA" id="ARBA00023015"/>
    </source>
</evidence>
<reference evidence="5 6" key="1">
    <citation type="submission" date="2009-01" db="EMBL/GenBank/DDBJ databases">
        <title>Complete sequence of Geobacter sp. FRC-32.</title>
        <authorList>
            <consortium name="US DOE Joint Genome Institute"/>
            <person name="Lucas S."/>
            <person name="Copeland A."/>
            <person name="Lapidus A."/>
            <person name="Glavina del Rio T."/>
            <person name="Dalin E."/>
            <person name="Tice H."/>
            <person name="Bruce D."/>
            <person name="Goodwin L."/>
            <person name="Pitluck S."/>
            <person name="Saunders E."/>
            <person name="Brettin T."/>
            <person name="Detter J.C."/>
            <person name="Han C."/>
            <person name="Larimer F."/>
            <person name="Land M."/>
            <person name="Hauser L."/>
            <person name="Kyrpides N."/>
            <person name="Ovchinnikova G."/>
            <person name="Kostka J."/>
            <person name="Richardson P."/>
        </authorList>
    </citation>
    <scope>NUCLEOTIDE SEQUENCE [LARGE SCALE GENOMIC DNA]</scope>
    <source>
        <strain evidence="6">DSM 22248 / JCM 15807 / FRC-32</strain>
    </source>
</reference>
<keyword evidence="6" id="KW-1185">Reference proteome</keyword>
<dbReference type="NCBIfam" id="NF033788">
    <property type="entry name" value="HTH_metalloreg"/>
    <property type="match status" value="1"/>
</dbReference>